<dbReference type="OrthoDB" id="5823761at2759"/>
<comment type="caution">
    <text evidence="9">The sequence shown here is derived from an EMBL/GenBank/DDBJ whole genome shotgun (WGS) entry which is preliminary data.</text>
</comment>
<dbReference type="Gene3D" id="2.40.40.10">
    <property type="entry name" value="RlpA-like domain"/>
    <property type="match status" value="1"/>
</dbReference>
<dbReference type="InterPro" id="IPR036749">
    <property type="entry name" value="Expansin_CBD_sf"/>
</dbReference>
<keyword evidence="2" id="KW-0677">Repeat</keyword>
<evidence type="ECO:0000313" key="10">
    <source>
        <dbReference type="Proteomes" id="UP000193920"/>
    </source>
</evidence>
<dbReference type="STRING" id="1754190.A0A1Y1ZN52"/>
<evidence type="ECO:0000313" key="9">
    <source>
        <dbReference type="EMBL" id="ORY11679.1"/>
    </source>
</evidence>
<evidence type="ECO:0000256" key="4">
    <source>
        <dbReference type="SAM" id="MobiDB-lite"/>
    </source>
</evidence>
<keyword evidence="10" id="KW-1185">Reference proteome</keyword>
<dbReference type="SUPFAM" id="SSF50685">
    <property type="entry name" value="Barwin-like endoglucanases"/>
    <property type="match status" value="1"/>
</dbReference>
<dbReference type="PANTHER" id="PTHR31836:SF28">
    <property type="entry name" value="SRCR DOMAIN-CONTAINING PROTEIN-RELATED"/>
    <property type="match status" value="1"/>
</dbReference>
<evidence type="ECO:0000259" key="7">
    <source>
        <dbReference type="PROSITE" id="PS50843"/>
    </source>
</evidence>
<reference evidence="9 10" key="1">
    <citation type="submission" date="2016-08" db="EMBL/GenBank/DDBJ databases">
        <title>A Parts List for Fungal Cellulosomes Revealed by Comparative Genomics.</title>
        <authorList>
            <consortium name="DOE Joint Genome Institute"/>
            <person name="Haitjema C.H."/>
            <person name="Gilmore S.P."/>
            <person name="Henske J.K."/>
            <person name="Solomon K.V."/>
            <person name="De Groot R."/>
            <person name="Kuo A."/>
            <person name="Mondo S.J."/>
            <person name="Salamov A.A."/>
            <person name="Labutti K."/>
            <person name="Zhao Z."/>
            <person name="Chiniquy J."/>
            <person name="Barry K."/>
            <person name="Brewer H.M."/>
            <person name="Purvine S.O."/>
            <person name="Wright A.T."/>
            <person name="Boxma B."/>
            <person name="Van Alen T."/>
            <person name="Hackstein J.H."/>
            <person name="Baker S.E."/>
            <person name="Grigoriev I.V."/>
            <person name="O'Malley M.A."/>
        </authorList>
    </citation>
    <scope>NUCLEOTIDE SEQUENCE [LARGE SCALE GENOMIC DNA]</scope>
    <source>
        <strain evidence="9 10">G1</strain>
    </source>
</reference>
<evidence type="ECO:0000259" key="6">
    <source>
        <dbReference type="PROSITE" id="PS50842"/>
    </source>
</evidence>
<dbReference type="PROSITE" id="PS51763">
    <property type="entry name" value="CBM10"/>
    <property type="match status" value="3"/>
</dbReference>
<sequence>MKTLQVLGFTSLLIVGTYSKCQSGYPCCKSCDVVDTDDDGQWGVENNDWCSIDTEKCGGSAATSDDCWSKSLGYDCCKEGTSVAYTDDSGKWGVVGDQWCGIIESSATEDECGIYPCCKTCTSVYEDDDGKWGVENDDWCLIKSSCGKDNDSKTTKAPKPTSDTGGSGGGSGGVTKTTLADGGILESGIFSTLPPSHTQPPYPHAENTGLASCGEKWTMVDNVCVAMYCEDDLSSENCDNCGGVAGKGGCVSVDPALCKSGIWPEVHSSTDQPWKYSRSTHFGLTYGGACGFGLYGLCTTKFNATGELCMKFCEHYPDLCADPDDITLRGNFCAPNGNYYTQFWSSLPGDYDNYLSCGECYEVERTLPDGSSYPAGEGTDHILLQVVDSCPCTANAKWCCGSGVDHCNEIDFKYGCPIPEGSWHVDLSDIAMSRLQTNDPYGVMVDGVIPIKYRRVPCPVKGNIHIWLRPGAGPWYFALTVVNVANMGSLVAVEVQQADGKWAPLVRDPNYSSTRPQERYGSWTVKQGTGPFSVPMNMRFTDSAFNTLTAEGAIKDWGDPDFEMFDFLYIDTGVQFPMPSD</sequence>
<evidence type="ECO:0000256" key="2">
    <source>
        <dbReference type="ARBA" id="ARBA00022737"/>
    </source>
</evidence>
<feature type="chain" id="PRO_5011007766" description="Expansin-like EG45 domain-containing protein" evidence="5">
    <location>
        <begin position="20"/>
        <end position="581"/>
    </location>
</feature>
<evidence type="ECO:0000256" key="1">
    <source>
        <dbReference type="ARBA" id="ARBA00022729"/>
    </source>
</evidence>
<dbReference type="SUPFAM" id="SSF64571">
    <property type="entry name" value="Cellulose docking domain, dockering"/>
    <property type="match status" value="3"/>
</dbReference>
<dbReference type="AlphaFoldDB" id="A0A1Y1ZN52"/>
<feature type="domain" description="CBM10" evidence="8">
    <location>
        <begin position="66"/>
        <end position="103"/>
    </location>
</feature>
<dbReference type="PROSITE" id="PS50843">
    <property type="entry name" value="EXPANSIN_CBD"/>
    <property type="match status" value="1"/>
</dbReference>
<dbReference type="SUPFAM" id="SSF49590">
    <property type="entry name" value="PHL pollen allergen"/>
    <property type="match status" value="1"/>
</dbReference>
<feature type="domain" description="Expansin-like CBD" evidence="7">
    <location>
        <begin position="475"/>
        <end position="554"/>
    </location>
</feature>
<evidence type="ECO:0000259" key="8">
    <source>
        <dbReference type="PROSITE" id="PS51763"/>
    </source>
</evidence>
<dbReference type="Pfam" id="PF01357">
    <property type="entry name" value="Expansin_C"/>
    <property type="match status" value="1"/>
</dbReference>
<dbReference type="InterPro" id="IPR002883">
    <property type="entry name" value="CBM10/Dockerin_dom"/>
</dbReference>
<feature type="domain" description="CBM10" evidence="8">
    <location>
        <begin position="104"/>
        <end position="143"/>
    </location>
</feature>
<feature type="region of interest" description="Disordered" evidence="4">
    <location>
        <begin position="148"/>
        <end position="177"/>
    </location>
</feature>
<keyword evidence="1 5" id="KW-0732">Signal</keyword>
<name>A0A1Y1ZN52_9FUNG</name>
<dbReference type="GO" id="GO:0016787">
    <property type="term" value="F:hydrolase activity"/>
    <property type="evidence" value="ECO:0007669"/>
    <property type="project" value="UniProtKB-KW"/>
</dbReference>
<dbReference type="Pfam" id="PF02013">
    <property type="entry name" value="CBM_10"/>
    <property type="match status" value="3"/>
</dbReference>
<keyword evidence="3" id="KW-0378">Hydrolase</keyword>
<evidence type="ECO:0000256" key="3">
    <source>
        <dbReference type="ARBA" id="ARBA00022801"/>
    </source>
</evidence>
<dbReference type="InterPro" id="IPR036908">
    <property type="entry name" value="RlpA-like_sf"/>
</dbReference>
<feature type="signal peptide" evidence="5">
    <location>
        <begin position="1"/>
        <end position="19"/>
    </location>
</feature>
<dbReference type="Gene3D" id="2.60.40.760">
    <property type="entry name" value="Expansin, cellulose-binding-like domain"/>
    <property type="match status" value="1"/>
</dbReference>
<feature type="domain" description="CBM10" evidence="8">
    <location>
        <begin position="20"/>
        <end position="53"/>
    </location>
</feature>
<dbReference type="InterPro" id="IPR007117">
    <property type="entry name" value="Expansin_CBD"/>
</dbReference>
<protein>
    <recommendedName>
        <fullName evidence="11">Expansin-like EG45 domain-containing protein</fullName>
    </recommendedName>
</protein>
<dbReference type="PROSITE" id="PS50842">
    <property type="entry name" value="EXPANSIN_EG45"/>
    <property type="match status" value="1"/>
</dbReference>
<organism evidence="9 10">
    <name type="scientific">Neocallimastix californiae</name>
    <dbReference type="NCBI Taxonomy" id="1754190"/>
    <lineage>
        <taxon>Eukaryota</taxon>
        <taxon>Fungi</taxon>
        <taxon>Fungi incertae sedis</taxon>
        <taxon>Chytridiomycota</taxon>
        <taxon>Chytridiomycota incertae sedis</taxon>
        <taxon>Neocallimastigomycetes</taxon>
        <taxon>Neocallimastigales</taxon>
        <taxon>Neocallimastigaceae</taxon>
        <taxon>Neocallimastix</taxon>
    </lineage>
</organism>
<gene>
    <name evidence="9" type="ORF">LY90DRAFT_662688</name>
</gene>
<dbReference type="PANTHER" id="PTHR31836">
    <property type="match status" value="1"/>
</dbReference>
<accession>A0A1Y1ZN52</accession>
<feature type="domain" description="Expansin-like EG45" evidence="6">
    <location>
        <begin position="287"/>
        <end position="463"/>
    </location>
</feature>
<dbReference type="InterPro" id="IPR009034">
    <property type="entry name" value="Dockerin_dom_fun_sf"/>
</dbReference>
<dbReference type="InterPro" id="IPR007112">
    <property type="entry name" value="Expansin/allergen_DPBB_dom"/>
</dbReference>
<dbReference type="InterPro" id="IPR051477">
    <property type="entry name" value="Expansin_CellWall"/>
</dbReference>
<evidence type="ECO:0000256" key="5">
    <source>
        <dbReference type="SAM" id="SignalP"/>
    </source>
</evidence>
<proteinExistence type="predicted"/>
<evidence type="ECO:0008006" key="11">
    <source>
        <dbReference type="Google" id="ProtNLM"/>
    </source>
</evidence>
<dbReference type="EMBL" id="MCOG01000379">
    <property type="protein sequence ID" value="ORY11679.1"/>
    <property type="molecule type" value="Genomic_DNA"/>
</dbReference>
<dbReference type="Proteomes" id="UP000193920">
    <property type="component" value="Unassembled WGS sequence"/>
</dbReference>
<dbReference type="Gene3D" id="3.90.1220.10">
    <property type="entry name" value="Cellulose docking domain, dockering"/>
    <property type="match status" value="3"/>
</dbReference>